<name>A0ABS5FP91_9BRAD</name>
<dbReference type="Pfam" id="PF14833">
    <property type="entry name" value="NAD_binding_11"/>
    <property type="match status" value="1"/>
</dbReference>
<evidence type="ECO:0000259" key="3">
    <source>
        <dbReference type="Pfam" id="PF03446"/>
    </source>
</evidence>
<dbReference type="InterPro" id="IPR013328">
    <property type="entry name" value="6PGD_dom2"/>
</dbReference>
<feature type="domain" description="3-hydroxyisobutyrate dehydrogenase-like NAD-binding" evidence="4">
    <location>
        <begin position="164"/>
        <end position="283"/>
    </location>
</feature>
<reference evidence="6" key="1">
    <citation type="journal article" date="2021" name="ISME J.">
        <title>Evolutionary origin and ecological implication of a unique nif island in free-living Bradyrhizobium lineages.</title>
        <authorList>
            <person name="Tao J."/>
        </authorList>
    </citation>
    <scope>NUCLEOTIDE SEQUENCE [LARGE SCALE GENOMIC DNA]</scope>
    <source>
        <strain evidence="6">SZCCT0434</strain>
    </source>
</reference>
<dbReference type="RefSeq" id="WP_212493831.1">
    <property type="nucleotide sequence ID" value="NZ_JAFCJH010000029.1"/>
</dbReference>
<organism evidence="5 6">
    <name type="scientific">Bradyrhizobium jicamae</name>
    <dbReference type="NCBI Taxonomy" id="280332"/>
    <lineage>
        <taxon>Bacteria</taxon>
        <taxon>Pseudomonadati</taxon>
        <taxon>Pseudomonadota</taxon>
        <taxon>Alphaproteobacteria</taxon>
        <taxon>Hyphomicrobiales</taxon>
        <taxon>Nitrobacteraceae</taxon>
        <taxon>Bradyrhizobium</taxon>
    </lineage>
</organism>
<dbReference type="SUPFAM" id="SSF48179">
    <property type="entry name" value="6-phosphogluconate dehydrogenase C-terminal domain-like"/>
    <property type="match status" value="1"/>
</dbReference>
<keyword evidence="6" id="KW-1185">Reference proteome</keyword>
<dbReference type="SUPFAM" id="SSF51735">
    <property type="entry name" value="NAD(P)-binding Rossmann-fold domains"/>
    <property type="match status" value="1"/>
</dbReference>
<dbReference type="InterPro" id="IPR036291">
    <property type="entry name" value="NAD(P)-bd_dom_sf"/>
</dbReference>
<dbReference type="PANTHER" id="PTHR43060">
    <property type="entry name" value="3-HYDROXYISOBUTYRATE DEHYDROGENASE-LIKE 1, MITOCHONDRIAL-RELATED"/>
    <property type="match status" value="1"/>
</dbReference>
<protein>
    <submittedName>
        <fullName evidence="5">NAD(P)-dependent oxidoreductase</fullName>
    </submittedName>
</protein>
<accession>A0ABS5FP91</accession>
<evidence type="ECO:0000256" key="2">
    <source>
        <dbReference type="ARBA" id="ARBA00023027"/>
    </source>
</evidence>
<dbReference type="Gene3D" id="1.10.1040.10">
    <property type="entry name" value="N-(1-d-carboxylethyl)-l-norvaline Dehydrogenase, domain 2"/>
    <property type="match status" value="1"/>
</dbReference>
<dbReference type="EMBL" id="JAFCJH010000029">
    <property type="protein sequence ID" value="MBR0798621.1"/>
    <property type="molecule type" value="Genomic_DNA"/>
</dbReference>
<dbReference type="InterPro" id="IPR029154">
    <property type="entry name" value="HIBADH-like_NADP-bd"/>
</dbReference>
<dbReference type="PIRSF" id="PIRSF000103">
    <property type="entry name" value="HIBADH"/>
    <property type="match status" value="1"/>
</dbReference>
<gene>
    <name evidence="5" type="ORF">JQ615_24855</name>
</gene>
<keyword evidence="2" id="KW-0520">NAD</keyword>
<feature type="domain" description="6-phosphogluconate dehydrogenase NADP-binding" evidence="3">
    <location>
        <begin position="7"/>
        <end position="151"/>
    </location>
</feature>
<evidence type="ECO:0000256" key="1">
    <source>
        <dbReference type="ARBA" id="ARBA00023002"/>
    </source>
</evidence>
<proteinExistence type="predicted"/>
<evidence type="ECO:0000313" key="6">
    <source>
        <dbReference type="Proteomes" id="UP001315278"/>
    </source>
</evidence>
<evidence type="ECO:0000313" key="5">
    <source>
        <dbReference type="EMBL" id="MBR0798621.1"/>
    </source>
</evidence>
<sequence length="295" mass="29909">MDGGTPVGVIGLGLMGSALSARLIDAGAGVIGFDIDAARTGALSGIGAEFADFAADVAARCGTVIIAVYDAAQIRALLPDIARAKAAPLVICTTTCAPDEITGIAELAARSRLAFIEAPISGTSAEVRAGTATALVAGEADVIATAAATLDILCPLRVNVGAIGNASRTKLAINLILQSNRAALAEGLVFAESLGLDGAAFLAAARRSAAYSAVMDSKGEKMLARDFSPQSHIAQTLKDAELILREAERHGVALPMTAAQAGLLRAAIALQGPGTDSAAVIEAIRARRADKEERR</sequence>
<dbReference type="InterPro" id="IPR015815">
    <property type="entry name" value="HIBADH-related"/>
</dbReference>
<dbReference type="InterPro" id="IPR008927">
    <property type="entry name" value="6-PGluconate_DH-like_C_sf"/>
</dbReference>
<dbReference type="InterPro" id="IPR006115">
    <property type="entry name" value="6PGDH_NADP-bd"/>
</dbReference>
<dbReference type="PANTHER" id="PTHR43060:SF15">
    <property type="entry name" value="3-HYDROXYISOBUTYRATE DEHYDROGENASE-LIKE 1, MITOCHONDRIAL-RELATED"/>
    <property type="match status" value="1"/>
</dbReference>
<comment type="caution">
    <text evidence="5">The sequence shown here is derived from an EMBL/GenBank/DDBJ whole genome shotgun (WGS) entry which is preliminary data.</text>
</comment>
<dbReference type="Pfam" id="PF03446">
    <property type="entry name" value="NAD_binding_2"/>
    <property type="match status" value="1"/>
</dbReference>
<dbReference type="Proteomes" id="UP001315278">
    <property type="component" value="Unassembled WGS sequence"/>
</dbReference>
<keyword evidence="1" id="KW-0560">Oxidoreductase</keyword>
<dbReference type="Gene3D" id="3.40.50.720">
    <property type="entry name" value="NAD(P)-binding Rossmann-like Domain"/>
    <property type="match status" value="1"/>
</dbReference>
<evidence type="ECO:0000259" key="4">
    <source>
        <dbReference type="Pfam" id="PF14833"/>
    </source>
</evidence>